<protein>
    <submittedName>
        <fullName evidence="1">MurR/RpiR family transcriptional regulator</fullName>
    </submittedName>
</protein>
<reference evidence="1" key="1">
    <citation type="submission" date="2022-07" db="EMBL/GenBank/DDBJ databases">
        <title>Complete genome of Mycoplasma equigenitalium type strain T37.</title>
        <authorList>
            <person name="Spergser J."/>
        </authorList>
    </citation>
    <scope>NUCLEOTIDE SEQUENCE</scope>
    <source>
        <strain evidence="1">T37</strain>
    </source>
</reference>
<evidence type="ECO:0000313" key="1">
    <source>
        <dbReference type="EMBL" id="UUD36666.1"/>
    </source>
</evidence>
<evidence type="ECO:0000313" key="2">
    <source>
        <dbReference type="Proteomes" id="UP001059576"/>
    </source>
</evidence>
<dbReference type="EMBL" id="CP101808">
    <property type="protein sequence ID" value="UUD36666.1"/>
    <property type="molecule type" value="Genomic_DNA"/>
</dbReference>
<dbReference type="InterPro" id="IPR009057">
    <property type="entry name" value="Homeodomain-like_sf"/>
</dbReference>
<gene>
    <name evidence="1" type="ORF">NPA09_01960</name>
</gene>
<dbReference type="InterPro" id="IPR036388">
    <property type="entry name" value="WH-like_DNA-bd_sf"/>
</dbReference>
<dbReference type="Gene3D" id="3.40.50.10490">
    <property type="entry name" value="Glucose-6-phosphate isomerase like protein, domain 1"/>
    <property type="match status" value="1"/>
</dbReference>
<accession>A0ABY5J451</accession>
<sequence length="250" mass="28726">MENFNIKNTYLMKLNYLRKNASTTNMHIANELLKLVKNQAKINKTKELAAQLNVSTAAISKFVRKCEFNNFNEFCFVHNQSILNDDDKTIYSELIKKSAELIGKSHKIMFIGVSGSYINNLDFAHKLQRLNKCVLTPESKYDQIGLSRLLTNEDLLIVNSLSLQHTWILDVIANTKAKVILSSSFVPEHMGIKDKIDVFNLVENIKDFKGGLRLYTTDSLLKVASFYIKIFEYLIKDESNLHYLQLSSYN</sequence>
<dbReference type="Gene3D" id="1.10.10.10">
    <property type="entry name" value="Winged helix-like DNA-binding domain superfamily/Winged helix DNA-binding domain"/>
    <property type="match status" value="1"/>
</dbReference>
<dbReference type="InterPro" id="IPR047640">
    <property type="entry name" value="RpiR-like"/>
</dbReference>
<dbReference type="PANTHER" id="PTHR30514">
    <property type="entry name" value="GLUCOKINASE"/>
    <property type="match status" value="1"/>
</dbReference>
<dbReference type="InterPro" id="IPR046348">
    <property type="entry name" value="SIS_dom_sf"/>
</dbReference>
<keyword evidence="2" id="KW-1185">Reference proteome</keyword>
<organism evidence="1 2">
    <name type="scientific">Mycoplasmopsis equigenitalium</name>
    <dbReference type="NCBI Taxonomy" id="114883"/>
    <lineage>
        <taxon>Bacteria</taxon>
        <taxon>Bacillati</taxon>
        <taxon>Mycoplasmatota</taxon>
        <taxon>Mycoplasmoidales</taxon>
        <taxon>Metamycoplasmataceae</taxon>
        <taxon>Mycoplasmopsis</taxon>
    </lineage>
</organism>
<dbReference type="SUPFAM" id="SSF53697">
    <property type="entry name" value="SIS domain"/>
    <property type="match status" value="1"/>
</dbReference>
<dbReference type="Proteomes" id="UP001059576">
    <property type="component" value="Chromosome"/>
</dbReference>
<dbReference type="PANTHER" id="PTHR30514:SF1">
    <property type="entry name" value="HTH-TYPE TRANSCRIPTIONAL REGULATOR HEXR-RELATED"/>
    <property type="match status" value="1"/>
</dbReference>
<dbReference type="SUPFAM" id="SSF46689">
    <property type="entry name" value="Homeodomain-like"/>
    <property type="match status" value="1"/>
</dbReference>
<name>A0ABY5J451_9BACT</name>
<dbReference type="RefSeq" id="WP_129721681.1">
    <property type="nucleotide sequence ID" value="NZ_CP101808.1"/>
</dbReference>
<proteinExistence type="predicted"/>